<evidence type="ECO:0000256" key="6">
    <source>
        <dbReference type="ARBA" id="ARBA00022692"/>
    </source>
</evidence>
<keyword evidence="9 14" id="KW-0472">Membrane</keyword>
<keyword evidence="8 14" id="KW-1133">Transmembrane helix</keyword>
<keyword evidence="10 14" id="KW-0046">Antibiotic resistance</keyword>
<dbReference type="STRING" id="1280950.HJO_11342"/>
<comment type="similarity">
    <text evidence="2 14">Belongs to the UppP family.</text>
</comment>
<evidence type="ECO:0000256" key="2">
    <source>
        <dbReference type="ARBA" id="ARBA00010621"/>
    </source>
</evidence>
<evidence type="ECO:0000256" key="11">
    <source>
        <dbReference type="ARBA" id="ARBA00032707"/>
    </source>
</evidence>
<comment type="catalytic activity">
    <reaction evidence="13 14">
        <text>di-trans,octa-cis-undecaprenyl diphosphate + H2O = di-trans,octa-cis-undecaprenyl phosphate + phosphate + H(+)</text>
        <dbReference type="Rhea" id="RHEA:28094"/>
        <dbReference type="ChEBI" id="CHEBI:15377"/>
        <dbReference type="ChEBI" id="CHEBI:15378"/>
        <dbReference type="ChEBI" id="CHEBI:43474"/>
        <dbReference type="ChEBI" id="CHEBI:58405"/>
        <dbReference type="ChEBI" id="CHEBI:60392"/>
        <dbReference type="EC" id="3.6.1.27"/>
    </reaction>
</comment>
<dbReference type="GO" id="GO:0046677">
    <property type="term" value="P:response to antibiotic"/>
    <property type="evidence" value="ECO:0007669"/>
    <property type="project" value="UniProtKB-UniRule"/>
</dbReference>
<dbReference type="EMBL" id="ARYK01000005">
    <property type="protein sequence ID" value="KCZ91708.1"/>
    <property type="molecule type" value="Genomic_DNA"/>
</dbReference>
<dbReference type="PANTHER" id="PTHR30622">
    <property type="entry name" value="UNDECAPRENYL-DIPHOSPHATASE"/>
    <property type="match status" value="1"/>
</dbReference>
<organism evidence="15 16">
    <name type="scientific">Hyphomonas johnsonii MHS-2</name>
    <dbReference type="NCBI Taxonomy" id="1280950"/>
    <lineage>
        <taxon>Bacteria</taxon>
        <taxon>Pseudomonadati</taxon>
        <taxon>Pseudomonadota</taxon>
        <taxon>Alphaproteobacteria</taxon>
        <taxon>Hyphomonadales</taxon>
        <taxon>Hyphomonadaceae</taxon>
        <taxon>Hyphomonas</taxon>
    </lineage>
</organism>
<keyword evidence="16" id="KW-1185">Reference proteome</keyword>
<evidence type="ECO:0000256" key="4">
    <source>
        <dbReference type="ARBA" id="ARBA00021581"/>
    </source>
</evidence>
<evidence type="ECO:0000256" key="14">
    <source>
        <dbReference type="HAMAP-Rule" id="MF_01006"/>
    </source>
</evidence>
<evidence type="ECO:0000256" key="12">
    <source>
        <dbReference type="ARBA" id="ARBA00032932"/>
    </source>
</evidence>
<reference evidence="15 16" key="1">
    <citation type="journal article" date="2014" name="Antonie Van Leeuwenhoek">
        <title>Hyphomonas beringensis sp. nov. and Hyphomonas chukchiensis sp. nov., isolated from surface seawater of the Bering Sea and Chukchi Sea.</title>
        <authorList>
            <person name="Li C."/>
            <person name="Lai Q."/>
            <person name="Li G."/>
            <person name="Dong C."/>
            <person name="Wang J."/>
            <person name="Liao Y."/>
            <person name="Shao Z."/>
        </authorList>
    </citation>
    <scope>NUCLEOTIDE SEQUENCE [LARGE SCALE GENOMIC DNA]</scope>
    <source>
        <strain evidence="15 16">MHS-2</strain>
    </source>
</reference>
<evidence type="ECO:0000256" key="1">
    <source>
        <dbReference type="ARBA" id="ARBA00004651"/>
    </source>
</evidence>
<dbReference type="OrthoDB" id="9808289at2"/>
<comment type="miscellaneous">
    <text evidence="14">Bacitracin is thought to be involved in the inhibition of peptidoglycan synthesis by sequestering undecaprenyl diphosphate, thereby reducing the pool of lipid carrier available.</text>
</comment>
<keyword evidence="15" id="KW-0808">Transferase</keyword>
<dbReference type="GO" id="GO:0050380">
    <property type="term" value="F:undecaprenyl-diphosphatase activity"/>
    <property type="evidence" value="ECO:0007669"/>
    <property type="project" value="UniProtKB-UniRule"/>
</dbReference>
<protein>
    <recommendedName>
        <fullName evidence="4 14">Undecaprenyl-diphosphatase</fullName>
        <ecNumber evidence="3 14">3.6.1.27</ecNumber>
    </recommendedName>
    <alternativeName>
        <fullName evidence="12 14">Bacitracin resistance protein</fullName>
    </alternativeName>
    <alternativeName>
        <fullName evidence="11 14">Undecaprenyl pyrophosphate phosphatase</fullName>
    </alternativeName>
</protein>
<evidence type="ECO:0000256" key="13">
    <source>
        <dbReference type="ARBA" id="ARBA00047594"/>
    </source>
</evidence>
<dbReference type="EC" id="3.6.1.27" evidence="3 14"/>
<proteinExistence type="inferred from homology"/>
<dbReference type="InterPro" id="IPR003824">
    <property type="entry name" value="UppP"/>
</dbReference>
<feature type="transmembrane region" description="Helical" evidence="14">
    <location>
        <begin position="120"/>
        <end position="140"/>
    </location>
</feature>
<evidence type="ECO:0000256" key="9">
    <source>
        <dbReference type="ARBA" id="ARBA00023136"/>
    </source>
</evidence>
<evidence type="ECO:0000256" key="3">
    <source>
        <dbReference type="ARBA" id="ARBA00012374"/>
    </source>
</evidence>
<feature type="transmembrane region" description="Helical" evidence="14">
    <location>
        <begin position="234"/>
        <end position="254"/>
    </location>
</feature>
<keyword evidence="6 14" id="KW-0812">Transmembrane</keyword>
<dbReference type="RefSeq" id="WP_035616974.1">
    <property type="nucleotide sequence ID" value="NZ_ARYK01000005.1"/>
</dbReference>
<comment type="function">
    <text evidence="14">Catalyzes the dephosphorylation of undecaprenyl diphosphate (UPP). Confers resistance to bacitracin.</text>
</comment>
<dbReference type="Proteomes" id="UP000025171">
    <property type="component" value="Unassembled WGS sequence"/>
</dbReference>
<keyword evidence="7 14" id="KW-0378">Hydrolase</keyword>
<gene>
    <name evidence="14" type="primary">uppP</name>
    <name evidence="15" type="ORF">HJO_11342</name>
</gene>
<dbReference type="GO" id="GO:0016301">
    <property type="term" value="F:kinase activity"/>
    <property type="evidence" value="ECO:0007669"/>
    <property type="project" value="UniProtKB-KW"/>
</dbReference>
<dbReference type="Pfam" id="PF02673">
    <property type="entry name" value="BacA"/>
    <property type="match status" value="1"/>
</dbReference>
<evidence type="ECO:0000313" key="15">
    <source>
        <dbReference type="EMBL" id="KCZ91708.1"/>
    </source>
</evidence>
<evidence type="ECO:0000256" key="7">
    <source>
        <dbReference type="ARBA" id="ARBA00022801"/>
    </source>
</evidence>
<evidence type="ECO:0000256" key="8">
    <source>
        <dbReference type="ARBA" id="ARBA00022989"/>
    </source>
</evidence>
<keyword evidence="14" id="KW-0133">Cell shape</keyword>
<dbReference type="GO" id="GO:0071555">
    <property type="term" value="P:cell wall organization"/>
    <property type="evidence" value="ECO:0007669"/>
    <property type="project" value="UniProtKB-KW"/>
</dbReference>
<evidence type="ECO:0000256" key="10">
    <source>
        <dbReference type="ARBA" id="ARBA00023251"/>
    </source>
</evidence>
<dbReference type="GO" id="GO:0008360">
    <property type="term" value="P:regulation of cell shape"/>
    <property type="evidence" value="ECO:0007669"/>
    <property type="project" value="UniProtKB-KW"/>
</dbReference>
<feature type="transmembrane region" description="Helical" evidence="14">
    <location>
        <begin position="263"/>
        <end position="282"/>
    </location>
</feature>
<dbReference type="GO" id="GO:0009252">
    <property type="term" value="P:peptidoglycan biosynthetic process"/>
    <property type="evidence" value="ECO:0007669"/>
    <property type="project" value="UniProtKB-KW"/>
</dbReference>
<comment type="subcellular location">
    <subcellularLocation>
        <location evidence="1 14">Cell membrane</location>
        <topology evidence="1 14">Multi-pass membrane protein</topology>
    </subcellularLocation>
</comment>
<sequence>MSLLQLIIIATLQGFTEWLPISSSAHVLLASGYFGLEGRDELLINAVSNLGTLAAMLLYFRKDVARAVMGGFELVAAPVSRKPLSPGARLALCILVATPVALAVAAVYEKFLPPEMQAMLRSAYTVAGATIVFGALLWWADAKGGRERTEADMTLGHAFLIGATQAIAAIIPGTSRSGITMTAARAFGYARPEAARFSMLIGAPILAAAGLYGALGLMDTPATAGAVTFQDGMIVAGVAFLTGLASIAALMAILRRISFLPFVLYRFALGIALLLTTPMVGLL</sequence>
<dbReference type="PANTHER" id="PTHR30622:SF4">
    <property type="entry name" value="UNDECAPRENYL-DIPHOSPHATASE"/>
    <property type="match status" value="1"/>
</dbReference>
<evidence type="ECO:0000313" key="16">
    <source>
        <dbReference type="Proteomes" id="UP000025171"/>
    </source>
</evidence>
<name>A0A059FML6_9PROT</name>
<evidence type="ECO:0000256" key="5">
    <source>
        <dbReference type="ARBA" id="ARBA00022475"/>
    </source>
</evidence>
<dbReference type="AlphaFoldDB" id="A0A059FML6"/>
<dbReference type="GO" id="GO:0005886">
    <property type="term" value="C:plasma membrane"/>
    <property type="evidence" value="ECO:0007669"/>
    <property type="project" value="UniProtKB-SubCell"/>
</dbReference>
<dbReference type="PATRIC" id="fig|1280950.3.peg.2272"/>
<keyword evidence="15" id="KW-0418">Kinase</keyword>
<dbReference type="HAMAP" id="MF_01006">
    <property type="entry name" value="Undec_diphosphatase"/>
    <property type="match status" value="1"/>
</dbReference>
<accession>A0A059FML6</accession>
<dbReference type="eggNOG" id="COG1968">
    <property type="taxonomic scope" value="Bacteria"/>
</dbReference>
<keyword evidence="14" id="KW-0961">Cell wall biogenesis/degradation</keyword>
<feature type="transmembrane region" description="Helical" evidence="14">
    <location>
        <begin position="90"/>
        <end position="108"/>
    </location>
</feature>
<feature type="transmembrane region" description="Helical" evidence="14">
    <location>
        <begin position="194"/>
        <end position="214"/>
    </location>
</feature>
<comment type="caution">
    <text evidence="15">The sequence shown here is derived from an EMBL/GenBank/DDBJ whole genome shotgun (WGS) entry which is preliminary data.</text>
</comment>
<keyword evidence="14" id="KW-0573">Peptidoglycan synthesis</keyword>
<keyword evidence="5 14" id="KW-1003">Cell membrane</keyword>